<reference evidence="1 2" key="1">
    <citation type="submission" date="2020-02" db="EMBL/GenBank/DDBJ databases">
        <title>Pseudoroseicyclus tamarix, sp. nov., isolated from offshore sediment of a Tamarix chinensis forest.</title>
        <authorList>
            <person name="Gai Y."/>
        </authorList>
    </citation>
    <scope>NUCLEOTIDE SEQUENCE [LARGE SCALE GENOMIC DNA]</scope>
    <source>
        <strain evidence="1 2">CLL3-39</strain>
    </source>
</reference>
<organism evidence="1 2">
    <name type="scientific">Pseudoroseicyclus tamaricis</name>
    <dbReference type="NCBI Taxonomy" id="2705421"/>
    <lineage>
        <taxon>Bacteria</taxon>
        <taxon>Pseudomonadati</taxon>
        <taxon>Pseudomonadota</taxon>
        <taxon>Alphaproteobacteria</taxon>
        <taxon>Rhodobacterales</taxon>
        <taxon>Paracoccaceae</taxon>
        <taxon>Pseudoroseicyclus</taxon>
    </lineage>
</organism>
<dbReference type="RefSeq" id="WP_163892032.1">
    <property type="nucleotide sequence ID" value="NZ_JAAFYS010000002.1"/>
</dbReference>
<dbReference type="EMBL" id="JAAGAB010000002">
    <property type="protein sequence ID" value="NDV00965.1"/>
    <property type="molecule type" value="Genomic_DNA"/>
</dbReference>
<accession>A0A6B2JSH3</accession>
<name>A0A6B2JSH3_9RHOB</name>
<keyword evidence="2" id="KW-1185">Reference proteome</keyword>
<dbReference type="AlphaFoldDB" id="A0A6B2JSH3"/>
<comment type="caution">
    <text evidence="1">The sequence shown here is derived from an EMBL/GenBank/DDBJ whole genome shotgun (WGS) entry which is preliminary data.</text>
</comment>
<dbReference type="Proteomes" id="UP000474757">
    <property type="component" value="Unassembled WGS sequence"/>
</dbReference>
<evidence type="ECO:0000313" key="2">
    <source>
        <dbReference type="Proteomes" id="UP000474757"/>
    </source>
</evidence>
<proteinExistence type="predicted"/>
<evidence type="ECO:0000313" key="1">
    <source>
        <dbReference type="EMBL" id="NDV00965.1"/>
    </source>
</evidence>
<protein>
    <submittedName>
        <fullName evidence="1">Uncharacterized protein</fullName>
    </submittedName>
</protein>
<gene>
    <name evidence="1" type="ORF">GZA08_08280</name>
</gene>
<sequence length="90" mass="9728">MRTTVNGRFTGGGRSVEVSAPLMTLASGERIAYVSPPSKAVRGWLEEGTAFAFESEHPGDIVTPLLWGQAAPEWRVSGTYVDLYEVAVEN</sequence>